<reference evidence="1 2" key="1">
    <citation type="journal article" date="2016" name="Mol. Biol. Evol.">
        <title>Comparative Genomics of Early-Diverging Mushroom-Forming Fungi Provides Insights into the Origins of Lignocellulose Decay Capabilities.</title>
        <authorList>
            <person name="Nagy L.G."/>
            <person name="Riley R."/>
            <person name="Tritt A."/>
            <person name="Adam C."/>
            <person name="Daum C."/>
            <person name="Floudas D."/>
            <person name="Sun H."/>
            <person name="Yadav J.S."/>
            <person name="Pangilinan J."/>
            <person name="Larsson K.H."/>
            <person name="Matsuura K."/>
            <person name="Barry K."/>
            <person name="Labutti K."/>
            <person name="Kuo R."/>
            <person name="Ohm R.A."/>
            <person name="Bhattacharya S.S."/>
            <person name="Shirouzu T."/>
            <person name="Yoshinaga Y."/>
            <person name="Martin F.M."/>
            <person name="Grigoriev I.V."/>
            <person name="Hibbett D.S."/>
        </authorList>
    </citation>
    <scope>NUCLEOTIDE SEQUENCE [LARGE SCALE GENOMIC DNA]</scope>
    <source>
        <strain evidence="1 2">HHB10207 ss-3</strain>
    </source>
</reference>
<dbReference type="EMBL" id="KV428044">
    <property type="protein sequence ID" value="KZT39548.1"/>
    <property type="molecule type" value="Genomic_DNA"/>
</dbReference>
<organism evidence="1 2">
    <name type="scientific">Sistotremastrum suecicum HHB10207 ss-3</name>
    <dbReference type="NCBI Taxonomy" id="1314776"/>
    <lineage>
        <taxon>Eukaryota</taxon>
        <taxon>Fungi</taxon>
        <taxon>Dikarya</taxon>
        <taxon>Basidiomycota</taxon>
        <taxon>Agaricomycotina</taxon>
        <taxon>Agaricomycetes</taxon>
        <taxon>Sistotremastrales</taxon>
        <taxon>Sistotremastraceae</taxon>
        <taxon>Sistotremastrum</taxon>
    </lineage>
</organism>
<evidence type="ECO:0008006" key="3">
    <source>
        <dbReference type="Google" id="ProtNLM"/>
    </source>
</evidence>
<proteinExistence type="predicted"/>
<accession>A0A166EFY1</accession>
<name>A0A166EFY1_9AGAM</name>
<sequence>MVAPSLDNLAVELVVEILKGEDIQTIVSVGLTSSRLYRIVRNERKIWTKASDILDLPLQTGETLPTIPTPMIISRGMRAVSIRKRLEDDEPVPLRFLKVHELGSEIGDFKWRLLPGGQWLLLQDDHDIRLFSANSRPVISDSTPIFSAESIYRCMFEAIGNREMRLAVQCTEERFGLKRRPRLVIIHLRFPLQLEDMPIVISIKSYPLPDRVRTLFLNEGIVSVYYHELDNTFSGILFDCGTELGVRIAAEPLLEVVKATNGEWHWQSLDVKPKLRKCVLFAVCVKTGQGSTLRLNLLADIPSLCHPFSNTSDSKNPTLFQCDPEMLRVTHLHVENDPFSSNPPLSSRYVPIKEYIAPDSWGVVCLCLDTESGVDGELVAFSMRKSSPDQDSFTLCWSHSAYCTRGVIRWAAPRLSQSRVLLEYVDEAYGRASSLKLTLPREVSEDSSKVCEIKQIEFIQGQILLTAETAFRDTRVSMESHDLATPLHTTWLLQY</sequence>
<evidence type="ECO:0000313" key="1">
    <source>
        <dbReference type="EMBL" id="KZT39548.1"/>
    </source>
</evidence>
<dbReference type="AlphaFoldDB" id="A0A166EFY1"/>
<dbReference type="Proteomes" id="UP000076798">
    <property type="component" value="Unassembled WGS sequence"/>
</dbReference>
<keyword evidence="2" id="KW-1185">Reference proteome</keyword>
<protein>
    <recommendedName>
        <fullName evidence="3">F-box domain-containing protein</fullName>
    </recommendedName>
</protein>
<gene>
    <name evidence="1" type="ORF">SISSUDRAFT_1045421</name>
</gene>
<evidence type="ECO:0000313" key="2">
    <source>
        <dbReference type="Proteomes" id="UP000076798"/>
    </source>
</evidence>